<dbReference type="AlphaFoldDB" id="E2D2K1"/>
<keyword evidence="3 5" id="KW-0238">DNA-binding</keyword>
<comment type="similarity">
    <text evidence="1">Belongs to the AfsR/DnrI/RedD regulatory family.</text>
</comment>
<feature type="DNA-binding region" description="OmpR/PhoB-type" evidence="5">
    <location>
        <begin position="1"/>
        <end position="105"/>
    </location>
</feature>
<dbReference type="InterPro" id="IPR016032">
    <property type="entry name" value="Sig_transdc_resp-reg_C-effctor"/>
</dbReference>
<dbReference type="PANTHER" id="PTHR35807">
    <property type="entry name" value="TRANSCRIPTIONAL REGULATOR REDD-RELATED"/>
    <property type="match status" value="1"/>
</dbReference>
<accession>E2D2K1</accession>
<dbReference type="GO" id="GO:0006355">
    <property type="term" value="P:regulation of DNA-templated transcription"/>
    <property type="evidence" value="ECO:0007669"/>
    <property type="project" value="InterPro"/>
</dbReference>
<evidence type="ECO:0000259" key="6">
    <source>
        <dbReference type="PROSITE" id="PS51755"/>
    </source>
</evidence>
<dbReference type="GO" id="GO:0000160">
    <property type="term" value="P:phosphorelay signal transduction system"/>
    <property type="evidence" value="ECO:0007669"/>
    <property type="project" value="InterPro"/>
</dbReference>
<dbReference type="InterPro" id="IPR011990">
    <property type="entry name" value="TPR-like_helical_dom_sf"/>
</dbReference>
<dbReference type="SUPFAM" id="SSF46894">
    <property type="entry name" value="C-terminal effector domain of the bipartite response regulators"/>
    <property type="match status" value="1"/>
</dbReference>
<keyword evidence="4" id="KW-0804">Transcription</keyword>
<dbReference type="CDD" id="cd15831">
    <property type="entry name" value="BTAD"/>
    <property type="match status" value="1"/>
</dbReference>
<dbReference type="SMART" id="SM01043">
    <property type="entry name" value="BTAD"/>
    <property type="match status" value="1"/>
</dbReference>
<dbReference type="EMBL" id="GQ475283">
    <property type="protein sequence ID" value="ADK54865.1"/>
    <property type="molecule type" value="Genomic_DNA"/>
</dbReference>
<dbReference type="InterPro" id="IPR001867">
    <property type="entry name" value="OmpR/PhoB-type_DNA-bd"/>
</dbReference>
<dbReference type="InterPro" id="IPR036388">
    <property type="entry name" value="WH-like_DNA-bd_sf"/>
</dbReference>
<evidence type="ECO:0000256" key="5">
    <source>
        <dbReference type="PROSITE-ProRule" id="PRU01091"/>
    </source>
</evidence>
<evidence type="ECO:0000256" key="2">
    <source>
        <dbReference type="ARBA" id="ARBA00023015"/>
    </source>
</evidence>
<sequence>MLAEDVQVNVLGKLEVAPLAAADPHVTITATKPRQVLVLLAVNAGAAVRTDQLIDELWPSGPPQTVRTIVQTYIYQLRKLFAGNFDSPEGRDLLTTAPDGYVLSVPRENIDLYRFQHLIEDGRTALRDKRFSCAAGMLRECLGLWRGPVPADVTSGPRLRGLSVFLEEQRLEAVSLRIEADLAIDRHLEVVGELRSLVATYPLHEVFHLRLMQALHGSGRRGEALYVYRQLRTTLNKELGLEPSREVNKVHHEILVGH</sequence>
<keyword evidence="2" id="KW-0805">Transcription regulation</keyword>
<dbReference type="InterPro" id="IPR051677">
    <property type="entry name" value="AfsR-DnrI-RedD_regulator"/>
</dbReference>
<dbReference type="PANTHER" id="PTHR35807:SF1">
    <property type="entry name" value="TRANSCRIPTIONAL REGULATOR REDD"/>
    <property type="match status" value="1"/>
</dbReference>
<evidence type="ECO:0000256" key="3">
    <source>
        <dbReference type="ARBA" id="ARBA00023125"/>
    </source>
</evidence>
<reference evidence="7" key="1">
    <citation type="journal article" date="2010" name="Biopolymers">
        <title>Cloning large natural product gene clusters from the environment: piecing environmental DNA gene clusters back together with TAR.</title>
        <authorList>
            <person name="Kim J.H."/>
            <person name="Feng Z."/>
            <person name="Bauer J.D."/>
            <person name="Kallifidas D."/>
            <person name="Calle P.Y."/>
            <person name="Brady S.F."/>
        </authorList>
    </citation>
    <scope>NUCLEOTIDE SEQUENCE</scope>
</reference>
<organism evidence="7">
    <name type="scientific">uncultured soil bacterium</name>
    <dbReference type="NCBI Taxonomy" id="164851"/>
    <lineage>
        <taxon>Bacteria</taxon>
        <taxon>environmental samples</taxon>
    </lineage>
</organism>
<evidence type="ECO:0000313" key="7">
    <source>
        <dbReference type="EMBL" id="ADK54865.1"/>
    </source>
</evidence>
<dbReference type="SMART" id="SM00862">
    <property type="entry name" value="Trans_reg_C"/>
    <property type="match status" value="1"/>
</dbReference>
<name>E2D2K1_9BACT</name>
<dbReference type="PROSITE" id="PS51755">
    <property type="entry name" value="OMPR_PHOB"/>
    <property type="match status" value="1"/>
</dbReference>
<feature type="domain" description="OmpR/PhoB-type" evidence="6">
    <location>
        <begin position="1"/>
        <end position="105"/>
    </location>
</feature>
<evidence type="ECO:0000256" key="1">
    <source>
        <dbReference type="ARBA" id="ARBA00005820"/>
    </source>
</evidence>
<protein>
    <submittedName>
        <fullName evidence="7">Pathway specific transcriptional regulator</fullName>
    </submittedName>
</protein>
<dbReference type="SUPFAM" id="SSF48452">
    <property type="entry name" value="TPR-like"/>
    <property type="match status" value="1"/>
</dbReference>
<dbReference type="Gene3D" id="1.25.40.10">
    <property type="entry name" value="Tetratricopeptide repeat domain"/>
    <property type="match status" value="1"/>
</dbReference>
<proteinExistence type="inferred from homology"/>
<evidence type="ECO:0000256" key="4">
    <source>
        <dbReference type="ARBA" id="ARBA00023163"/>
    </source>
</evidence>
<dbReference type="GO" id="GO:0003677">
    <property type="term" value="F:DNA binding"/>
    <property type="evidence" value="ECO:0007669"/>
    <property type="project" value="UniProtKB-UniRule"/>
</dbReference>
<dbReference type="Pfam" id="PF03704">
    <property type="entry name" value="BTAD"/>
    <property type="match status" value="1"/>
</dbReference>
<dbReference type="Pfam" id="PF00486">
    <property type="entry name" value="Trans_reg_C"/>
    <property type="match status" value="1"/>
</dbReference>
<dbReference type="InterPro" id="IPR005158">
    <property type="entry name" value="BTAD"/>
</dbReference>
<dbReference type="Gene3D" id="1.10.10.10">
    <property type="entry name" value="Winged helix-like DNA-binding domain superfamily/Winged helix DNA-binding domain"/>
    <property type="match status" value="1"/>
</dbReference>